<reference evidence="2" key="1">
    <citation type="submission" date="2021-06" db="EMBL/GenBank/DDBJ databases">
        <title>Comparative genomics, transcriptomics and evolutionary studies reveal genomic signatures of adaptation to plant cell wall in hemibiotrophic fungi.</title>
        <authorList>
            <consortium name="DOE Joint Genome Institute"/>
            <person name="Baroncelli R."/>
            <person name="Diaz J.F."/>
            <person name="Benocci T."/>
            <person name="Peng M."/>
            <person name="Battaglia E."/>
            <person name="Haridas S."/>
            <person name="Andreopoulos W."/>
            <person name="Labutti K."/>
            <person name="Pangilinan J."/>
            <person name="Floch G.L."/>
            <person name="Makela M.R."/>
            <person name="Henrissat B."/>
            <person name="Grigoriev I.V."/>
            <person name="Crouch J.A."/>
            <person name="De Vries R.P."/>
            <person name="Sukno S.A."/>
            <person name="Thon M.R."/>
        </authorList>
    </citation>
    <scope>NUCLEOTIDE SEQUENCE</scope>
    <source>
        <strain evidence="2">MAFF235873</strain>
    </source>
</reference>
<evidence type="ECO:0000313" key="3">
    <source>
        <dbReference type="Proteomes" id="UP001232148"/>
    </source>
</evidence>
<proteinExistence type="predicted"/>
<protein>
    <submittedName>
        <fullName evidence="2">Uncharacterized protein</fullName>
    </submittedName>
</protein>
<accession>A0AAD9HA45</accession>
<feature type="compositionally biased region" description="Polar residues" evidence="1">
    <location>
        <begin position="49"/>
        <end position="59"/>
    </location>
</feature>
<keyword evidence="3" id="KW-1185">Reference proteome</keyword>
<evidence type="ECO:0000256" key="1">
    <source>
        <dbReference type="SAM" id="MobiDB-lite"/>
    </source>
</evidence>
<dbReference type="Proteomes" id="UP001232148">
    <property type="component" value="Unassembled WGS sequence"/>
</dbReference>
<comment type="caution">
    <text evidence="2">The sequence shown here is derived from an EMBL/GenBank/DDBJ whole genome shotgun (WGS) entry which is preliminary data.</text>
</comment>
<evidence type="ECO:0000313" key="2">
    <source>
        <dbReference type="EMBL" id="KAK2024557.1"/>
    </source>
</evidence>
<gene>
    <name evidence="2" type="ORF">LX32DRAFT_656143</name>
</gene>
<feature type="compositionally biased region" description="Basic and acidic residues" evidence="1">
    <location>
        <begin position="34"/>
        <end position="48"/>
    </location>
</feature>
<name>A0AAD9HA45_9PEZI</name>
<dbReference type="AlphaFoldDB" id="A0AAD9HA45"/>
<dbReference type="EMBL" id="MU842961">
    <property type="protein sequence ID" value="KAK2024557.1"/>
    <property type="molecule type" value="Genomic_DNA"/>
</dbReference>
<feature type="region of interest" description="Disordered" evidence="1">
    <location>
        <begin position="34"/>
        <end position="68"/>
    </location>
</feature>
<sequence length="118" mass="13427">MANGWGMCRRVQNPTLLFCLAPALREVRETKNIRCFEKREREREKEKPNTGSGHSTSVGSRAGVSGQPDTYIVSVHSDEELVIRMEMGDIGVDRDATAKPWMHEHERPAMHSIDTRCF</sequence>
<organism evidence="2 3">
    <name type="scientific">Colletotrichum zoysiae</name>
    <dbReference type="NCBI Taxonomy" id="1216348"/>
    <lineage>
        <taxon>Eukaryota</taxon>
        <taxon>Fungi</taxon>
        <taxon>Dikarya</taxon>
        <taxon>Ascomycota</taxon>
        <taxon>Pezizomycotina</taxon>
        <taxon>Sordariomycetes</taxon>
        <taxon>Hypocreomycetidae</taxon>
        <taxon>Glomerellales</taxon>
        <taxon>Glomerellaceae</taxon>
        <taxon>Colletotrichum</taxon>
        <taxon>Colletotrichum graminicola species complex</taxon>
    </lineage>
</organism>